<feature type="compositionally biased region" description="Basic and acidic residues" evidence="1">
    <location>
        <begin position="47"/>
        <end position="58"/>
    </location>
</feature>
<organism evidence="2 3">
    <name type="scientific">Marchantia polymorpha subsp. ruderalis</name>
    <dbReference type="NCBI Taxonomy" id="1480154"/>
    <lineage>
        <taxon>Eukaryota</taxon>
        <taxon>Viridiplantae</taxon>
        <taxon>Streptophyta</taxon>
        <taxon>Embryophyta</taxon>
        <taxon>Marchantiophyta</taxon>
        <taxon>Marchantiopsida</taxon>
        <taxon>Marchantiidae</taxon>
        <taxon>Marchantiales</taxon>
        <taxon>Marchantiaceae</taxon>
        <taxon>Marchantia</taxon>
    </lineage>
</organism>
<evidence type="ECO:0000256" key="1">
    <source>
        <dbReference type="SAM" id="MobiDB-lite"/>
    </source>
</evidence>
<accession>A0A176VYU1</accession>
<comment type="caution">
    <text evidence="2">The sequence shown here is derived from an EMBL/GenBank/DDBJ whole genome shotgun (WGS) entry which is preliminary data.</text>
</comment>
<feature type="region of interest" description="Disordered" evidence="1">
    <location>
        <begin position="1"/>
        <end position="62"/>
    </location>
</feature>
<reference evidence="2" key="1">
    <citation type="submission" date="2016-03" db="EMBL/GenBank/DDBJ databases">
        <title>Mechanisms controlling the formation of the plant cell surface in tip-growing cells are functionally conserved among land plants.</title>
        <authorList>
            <person name="Honkanen S."/>
            <person name="Jones V.A."/>
            <person name="Morieri G."/>
            <person name="Champion C."/>
            <person name="Hetherington A.J."/>
            <person name="Kelly S."/>
            <person name="Saint-Marcoux D."/>
            <person name="Proust H."/>
            <person name="Prescott H."/>
            <person name="Dolan L."/>
        </authorList>
    </citation>
    <scope>NUCLEOTIDE SEQUENCE [LARGE SCALE GENOMIC DNA]</scope>
    <source>
        <tissue evidence="2">Whole gametophyte</tissue>
    </source>
</reference>
<proteinExistence type="predicted"/>
<protein>
    <submittedName>
        <fullName evidence="2">Uncharacterized protein</fullName>
    </submittedName>
</protein>
<evidence type="ECO:0000313" key="2">
    <source>
        <dbReference type="EMBL" id="OAE25541.1"/>
    </source>
</evidence>
<dbReference type="Proteomes" id="UP000077202">
    <property type="component" value="Unassembled WGS sequence"/>
</dbReference>
<dbReference type="EMBL" id="LVLJ01002329">
    <property type="protein sequence ID" value="OAE25541.1"/>
    <property type="molecule type" value="Genomic_DNA"/>
</dbReference>
<gene>
    <name evidence="2" type="ORF">AXG93_1543s1580</name>
</gene>
<sequence>MPKAHMSPPSGLRPWPIPQVGSAPKASDPKSFEPKAPPYTSPAPKALDPKSSHRKDPEENPFLLRDLHTLTATRVPSPDTPNSIPIGVNGASLQSARSGMRAYQSAALSAEPSAAEWTGPSSCKGLLAQFDADANNSSSLTTARRKLG</sequence>
<dbReference type="AlphaFoldDB" id="A0A176VYU1"/>
<name>A0A176VYU1_MARPO</name>
<evidence type="ECO:0000313" key="3">
    <source>
        <dbReference type="Proteomes" id="UP000077202"/>
    </source>
</evidence>
<keyword evidence="3" id="KW-1185">Reference proteome</keyword>